<keyword evidence="4" id="KW-1185">Reference proteome</keyword>
<evidence type="ECO:0000256" key="1">
    <source>
        <dbReference type="ARBA" id="ARBA00004173"/>
    </source>
</evidence>
<comment type="subcellular location">
    <subcellularLocation>
        <location evidence="1">Mitochondrion</location>
    </subcellularLocation>
</comment>
<evidence type="ECO:0000313" key="4">
    <source>
        <dbReference type="Proteomes" id="UP000307440"/>
    </source>
</evidence>
<protein>
    <recommendedName>
        <fullName evidence="5">Required for respiratory growth protein 7, mitochondrial</fullName>
    </recommendedName>
</protein>
<dbReference type="PANTHER" id="PTHR28133">
    <property type="entry name" value="REQUIRED FOR RESPIRATORY GROWTH PROTEIN 7, MITOCHONDRIAL"/>
    <property type="match status" value="1"/>
</dbReference>
<accession>A0A5C3KJM5</accession>
<dbReference type="Pfam" id="PF10356">
    <property type="entry name" value="RRG7"/>
    <property type="match status" value="1"/>
</dbReference>
<evidence type="ECO:0000313" key="3">
    <source>
        <dbReference type="EMBL" id="TFK20390.1"/>
    </source>
</evidence>
<proteinExistence type="predicted"/>
<evidence type="ECO:0000256" key="2">
    <source>
        <dbReference type="ARBA" id="ARBA00023128"/>
    </source>
</evidence>
<keyword evidence="2" id="KW-0496">Mitochondrion</keyword>
<dbReference type="GO" id="GO:0005739">
    <property type="term" value="C:mitochondrion"/>
    <property type="evidence" value="ECO:0007669"/>
    <property type="project" value="UniProtKB-SubCell"/>
</dbReference>
<gene>
    <name evidence="3" type="ORF">FA15DRAFT_673531</name>
</gene>
<dbReference type="OrthoDB" id="20734at2759"/>
<sequence>MICISNRALCSSIRRQQSTFNHVGIAARTAITRAPCATFAIPFEVRGPTSQQQRRRLSGKTLSAVHRGKAFEERSMKLLETKFSMNLTRVGGRDDGGVDLLGWWWIPASENTVQIATDATANNPPPAPAIKALPTHTGELKRRVRVIAQCKAEKKKMGPNYVRELEGVVHGLRYASGNRLASTAIETRPMLFGNISMNPAGDLTTSEPTTDATLVSERTSFNDAREEANEDSSIVALLISQSPFTKSAILRAQASPLPFFLLHLPDIPVETPDLGPLPRSKSLFANRSVPGLEDQDLAEPQPIGGIVWNRALAGTTGVLKGGMEVRWERGGAGDGAGAPSLWWKGAELACWTPPPLPATEARPALGVP</sequence>
<dbReference type="PANTHER" id="PTHR28133:SF1">
    <property type="entry name" value="REQUIRED FOR RESPIRATORY GROWTH PROTEIN 7, MITOCHONDRIAL"/>
    <property type="match status" value="1"/>
</dbReference>
<dbReference type="AlphaFoldDB" id="A0A5C3KJM5"/>
<name>A0A5C3KJM5_COPMA</name>
<dbReference type="InterPro" id="IPR018828">
    <property type="entry name" value="RRG7"/>
</dbReference>
<reference evidence="3 4" key="1">
    <citation type="journal article" date="2019" name="Nat. Ecol. Evol.">
        <title>Megaphylogeny resolves global patterns of mushroom evolution.</title>
        <authorList>
            <person name="Varga T."/>
            <person name="Krizsan K."/>
            <person name="Foldi C."/>
            <person name="Dima B."/>
            <person name="Sanchez-Garcia M."/>
            <person name="Sanchez-Ramirez S."/>
            <person name="Szollosi G.J."/>
            <person name="Szarkandi J.G."/>
            <person name="Papp V."/>
            <person name="Albert L."/>
            <person name="Andreopoulos W."/>
            <person name="Angelini C."/>
            <person name="Antonin V."/>
            <person name="Barry K.W."/>
            <person name="Bougher N.L."/>
            <person name="Buchanan P."/>
            <person name="Buyck B."/>
            <person name="Bense V."/>
            <person name="Catcheside P."/>
            <person name="Chovatia M."/>
            <person name="Cooper J."/>
            <person name="Damon W."/>
            <person name="Desjardin D."/>
            <person name="Finy P."/>
            <person name="Geml J."/>
            <person name="Haridas S."/>
            <person name="Hughes K."/>
            <person name="Justo A."/>
            <person name="Karasinski D."/>
            <person name="Kautmanova I."/>
            <person name="Kiss B."/>
            <person name="Kocsube S."/>
            <person name="Kotiranta H."/>
            <person name="LaButti K.M."/>
            <person name="Lechner B.E."/>
            <person name="Liimatainen K."/>
            <person name="Lipzen A."/>
            <person name="Lukacs Z."/>
            <person name="Mihaltcheva S."/>
            <person name="Morgado L.N."/>
            <person name="Niskanen T."/>
            <person name="Noordeloos M.E."/>
            <person name="Ohm R.A."/>
            <person name="Ortiz-Santana B."/>
            <person name="Ovrebo C."/>
            <person name="Racz N."/>
            <person name="Riley R."/>
            <person name="Savchenko A."/>
            <person name="Shiryaev A."/>
            <person name="Soop K."/>
            <person name="Spirin V."/>
            <person name="Szebenyi C."/>
            <person name="Tomsovsky M."/>
            <person name="Tulloss R.E."/>
            <person name="Uehling J."/>
            <person name="Grigoriev I.V."/>
            <person name="Vagvolgyi C."/>
            <person name="Papp T."/>
            <person name="Martin F.M."/>
            <person name="Miettinen O."/>
            <person name="Hibbett D.S."/>
            <person name="Nagy L.G."/>
        </authorList>
    </citation>
    <scope>NUCLEOTIDE SEQUENCE [LARGE SCALE GENOMIC DNA]</scope>
    <source>
        <strain evidence="3 4">CBS 121175</strain>
    </source>
</reference>
<dbReference type="EMBL" id="ML210302">
    <property type="protein sequence ID" value="TFK20390.1"/>
    <property type="molecule type" value="Genomic_DNA"/>
</dbReference>
<evidence type="ECO:0008006" key="5">
    <source>
        <dbReference type="Google" id="ProtNLM"/>
    </source>
</evidence>
<dbReference type="Proteomes" id="UP000307440">
    <property type="component" value="Unassembled WGS sequence"/>
</dbReference>
<organism evidence="3 4">
    <name type="scientific">Coprinopsis marcescibilis</name>
    <name type="common">Agaric fungus</name>
    <name type="synonym">Psathyrella marcescibilis</name>
    <dbReference type="NCBI Taxonomy" id="230819"/>
    <lineage>
        <taxon>Eukaryota</taxon>
        <taxon>Fungi</taxon>
        <taxon>Dikarya</taxon>
        <taxon>Basidiomycota</taxon>
        <taxon>Agaricomycotina</taxon>
        <taxon>Agaricomycetes</taxon>
        <taxon>Agaricomycetidae</taxon>
        <taxon>Agaricales</taxon>
        <taxon>Agaricineae</taxon>
        <taxon>Psathyrellaceae</taxon>
        <taxon>Coprinopsis</taxon>
    </lineage>
</organism>